<dbReference type="InterPro" id="IPR032567">
    <property type="entry name" value="RTL1-rel"/>
</dbReference>
<accession>A0AAE0Q132</accession>
<comment type="caution">
    <text evidence="2">The sequence shown here is derived from an EMBL/GenBank/DDBJ whole genome shotgun (WGS) entry which is preliminary data.</text>
</comment>
<dbReference type="CDD" id="cd00303">
    <property type="entry name" value="retropepsin_like"/>
    <property type="match status" value="1"/>
</dbReference>
<name>A0AAE0Q132_9TELE</name>
<dbReference type="EMBL" id="JAUCMX010000024">
    <property type="protein sequence ID" value="KAK3511510.1"/>
    <property type="molecule type" value="Genomic_DNA"/>
</dbReference>
<dbReference type="PANTHER" id="PTHR15503:SF22">
    <property type="entry name" value="TRANSPOSON TY3-I GAG POLYPROTEIN"/>
    <property type="match status" value="1"/>
</dbReference>
<dbReference type="PANTHER" id="PTHR15503">
    <property type="entry name" value="LDOC1 RELATED"/>
    <property type="match status" value="1"/>
</dbReference>
<dbReference type="Proteomes" id="UP001274896">
    <property type="component" value="Unassembled WGS sequence"/>
</dbReference>
<evidence type="ECO:0000313" key="2">
    <source>
        <dbReference type="EMBL" id="KAK3511510.1"/>
    </source>
</evidence>
<dbReference type="AlphaFoldDB" id="A0AAE0Q132"/>
<evidence type="ECO:0000259" key="1">
    <source>
        <dbReference type="Pfam" id="PF03732"/>
    </source>
</evidence>
<proteinExistence type="predicted"/>
<reference evidence="2" key="1">
    <citation type="submission" date="2023-06" db="EMBL/GenBank/DDBJ databases">
        <title>Male Hemibagrus guttatus genome.</title>
        <authorList>
            <person name="Bian C."/>
        </authorList>
    </citation>
    <scope>NUCLEOTIDE SEQUENCE</scope>
    <source>
        <strain evidence="2">Male_cb2023</strain>
        <tissue evidence="2">Muscle</tissue>
    </source>
</reference>
<organism evidence="2 3">
    <name type="scientific">Hemibagrus guttatus</name>
    <dbReference type="NCBI Taxonomy" id="175788"/>
    <lineage>
        <taxon>Eukaryota</taxon>
        <taxon>Metazoa</taxon>
        <taxon>Chordata</taxon>
        <taxon>Craniata</taxon>
        <taxon>Vertebrata</taxon>
        <taxon>Euteleostomi</taxon>
        <taxon>Actinopterygii</taxon>
        <taxon>Neopterygii</taxon>
        <taxon>Teleostei</taxon>
        <taxon>Ostariophysi</taxon>
        <taxon>Siluriformes</taxon>
        <taxon>Bagridae</taxon>
        <taxon>Hemibagrus</taxon>
    </lineage>
</organism>
<dbReference type="InterPro" id="IPR005162">
    <property type="entry name" value="Retrotrans_gag_dom"/>
</dbReference>
<keyword evidence="3" id="KW-1185">Reference proteome</keyword>
<dbReference type="Pfam" id="PF03732">
    <property type="entry name" value="Retrotrans_gag"/>
    <property type="match status" value="1"/>
</dbReference>
<gene>
    <name evidence="2" type="ORF">QTP70_008991</name>
</gene>
<sequence length="371" mass="40893">MEAGDPTTPDPVTELVSSLRADLQSSLTPATPSACPMVITAAYSGEVSECQGFLMYFEKLPHQFSGDCAKIAFIISLLSGKARRWAKSMWTSGSPAMQSLDPFLVHFKDVFGTSTSALSVPDKLFSLQQANRAIHDYTLHFRMLAASSGWNEVALLLAYGRGLNLKIRQQMAIYDDSMGLELFILKAQHISQHLFTVSIEEGISSDTSSFCSSPAPELMQMDQYRLSADERQRHLHQGLCLYCGENYYLLQTCPARPPRPTVSTIHISSTIATPRYHDAVLIHASRSFSVKVLFDSGSSGNFISSHQLSTCKVPRQRNPTQYRITTIQGKPLGKGLVQWKTPELTLQIGCLHEEMLSLLVLEESAGTPLAG</sequence>
<evidence type="ECO:0000313" key="3">
    <source>
        <dbReference type="Proteomes" id="UP001274896"/>
    </source>
</evidence>
<feature type="domain" description="Retrotransposon gag" evidence="1">
    <location>
        <begin position="73"/>
        <end position="164"/>
    </location>
</feature>
<protein>
    <recommendedName>
        <fullName evidence="1">Retrotransposon gag domain-containing protein</fullName>
    </recommendedName>
</protein>